<accession>A0A1L7NK25</accession>
<dbReference type="Proteomes" id="UP000218731">
    <property type="component" value="Chromosome 1"/>
</dbReference>
<sequence length="378" mass="40284">MNFRLKLASIVAGSTMLSSVSYGALYGFGPAEAWTNAQIAALTKSVSANITAFGTSFGTQMSYKFEQIISAVAIATKQEALSANVVADNNRQTSEQLVNAIRAQQQNTAVAKAYLDFNAATGQGFDPCGTVAKNKSMDIAFSTMAAKAKASVGELDASPGRLVASTGQAMQQRLKQHRDKFCTEAEANAGLCTLSTLPGGDTNAALLFEPADENSLTTEARTAYIQHVMGPPDQALSKEAGATPAGETYMVQKNRKDSLLSVPAYSLSMINAANTRSAGFGNKSPNEVLKLRVNQYFGGKEAEQWSGNLARQTQRGLLVEAAKMGGLEVWIHQQQYEQNQRLLANLATLVVASSDSLDATLEARYQKVLSETAARSVK</sequence>
<evidence type="ECO:0000256" key="1">
    <source>
        <dbReference type="SAM" id="SignalP"/>
    </source>
</evidence>
<evidence type="ECO:0000313" key="3">
    <source>
        <dbReference type="Proteomes" id="UP000218731"/>
    </source>
</evidence>
<name>A0A1L7NK25_PSEPU</name>
<reference evidence="2 3" key="1">
    <citation type="submission" date="2015-11" db="EMBL/GenBank/DDBJ databases">
        <title>Complete genome sequencing of a biphenyl-degrading bacterium, Pseudomonas putida KF715 (=NBRC110667).</title>
        <authorList>
            <person name="Suenaga H."/>
            <person name="Fujihara N."/>
            <person name="Watanabe T."/>
            <person name="Hirose J."/>
            <person name="Kimura N."/>
            <person name="Yamazoe A."/>
            <person name="Hosoyama A."/>
            <person name="Shimodaira J."/>
            <person name="Furukawa K."/>
        </authorList>
    </citation>
    <scope>NUCLEOTIDE SEQUENCE [LARGE SCALE GENOMIC DNA]</scope>
    <source>
        <strain evidence="2 3">KF715</strain>
    </source>
</reference>
<gene>
    <name evidence="2" type="ORF">KF715C_ch51890</name>
</gene>
<protein>
    <submittedName>
        <fullName evidence="2">Uncharacterized protein</fullName>
    </submittedName>
</protein>
<keyword evidence="1" id="KW-0732">Signal</keyword>
<dbReference type="EMBL" id="AP015029">
    <property type="protein sequence ID" value="BAW25762.1"/>
    <property type="molecule type" value="Genomic_DNA"/>
</dbReference>
<feature type="chain" id="PRO_5013132088" evidence="1">
    <location>
        <begin position="24"/>
        <end position="378"/>
    </location>
</feature>
<dbReference type="AlphaFoldDB" id="A0A1L7NK25"/>
<feature type="signal peptide" evidence="1">
    <location>
        <begin position="1"/>
        <end position="23"/>
    </location>
</feature>
<proteinExistence type="predicted"/>
<organism evidence="2 3">
    <name type="scientific">Pseudomonas putida</name>
    <name type="common">Arthrobacter siderocapsulatus</name>
    <dbReference type="NCBI Taxonomy" id="303"/>
    <lineage>
        <taxon>Bacteria</taxon>
        <taxon>Pseudomonadati</taxon>
        <taxon>Pseudomonadota</taxon>
        <taxon>Gammaproteobacteria</taxon>
        <taxon>Pseudomonadales</taxon>
        <taxon>Pseudomonadaceae</taxon>
        <taxon>Pseudomonas</taxon>
    </lineage>
</organism>
<evidence type="ECO:0000313" key="2">
    <source>
        <dbReference type="EMBL" id="BAW25762.1"/>
    </source>
</evidence>
<dbReference type="RefSeq" id="WP_096426802.1">
    <property type="nucleotide sequence ID" value="NZ_AP015029.1"/>
</dbReference>